<dbReference type="Pfam" id="PF13936">
    <property type="entry name" value="HTH_38"/>
    <property type="match status" value="1"/>
</dbReference>
<reference evidence="2 3" key="1">
    <citation type="submission" date="2020-02" db="EMBL/GenBank/DDBJ databases">
        <authorList>
            <person name="Hogendoorn C."/>
        </authorList>
    </citation>
    <scope>NUCLEOTIDE SEQUENCE [LARGE SCALE GENOMIC DNA]</scope>
    <source>
        <strain evidence="2">METHB21</strain>
    </source>
</reference>
<comment type="caution">
    <text evidence="2">The sequence shown here is derived from an EMBL/GenBank/DDBJ whole genome shotgun (WGS) entry which is preliminary data.</text>
</comment>
<accession>A0A8S0WJA2</accession>
<gene>
    <name evidence="2" type="ORF">METHB2_360015</name>
</gene>
<dbReference type="AlphaFoldDB" id="A0A8S0WJA2"/>
<sequence length="48" mass="5364">MKTYSPLAEVQRYQIEVLKKAKKDQKDIAAIPGVSSSTLSRELKRNSG</sequence>
<evidence type="ECO:0000259" key="1">
    <source>
        <dbReference type="Pfam" id="PF13936"/>
    </source>
</evidence>
<dbReference type="Proteomes" id="UP000494216">
    <property type="component" value="Unassembled WGS sequence"/>
</dbReference>
<dbReference type="EMBL" id="CADCXN010000065">
    <property type="protein sequence ID" value="CAA9891174.1"/>
    <property type="molecule type" value="Genomic_DNA"/>
</dbReference>
<name>A0A8S0WJA2_9GAMM</name>
<keyword evidence="3" id="KW-1185">Reference proteome</keyword>
<protein>
    <submittedName>
        <fullName evidence="2">Mobile element protein</fullName>
    </submittedName>
</protein>
<feature type="domain" description="Transposase IS30-like HTH" evidence="1">
    <location>
        <begin position="7"/>
        <end position="46"/>
    </location>
</feature>
<evidence type="ECO:0000313" key="2">
    <source>
        <dbReference type="EMBL" id="CAA9891174.1"/>
    </source>
</evidence>
<dbReference type="RefSeq" id="WP_174626058.1">
    <property type="nucleotide sequence ID" value="NZ_CADCXN010000065.1"/>
</dbReference>
<evidence type="ECO:0000313" key="3">
    <source>
        <dbReference type="Proteomes" id="UP000494216"/>
    </source>
</evidence>
<organism evidence="2 3">
    <name type="scientific">Candidatus Methylobacter favarea</name>
    <dbReference type="NCBI Taxonomy" id="2707345"/>
    <lineage>
        <taxon>Bacteria</taxon>
        <taxon>Pseudomonadati</taxon>
        <taxon>Pseudomonadota</taxon>
        <taxon>Gammaproteobacteria</taxon>
        <taxon>Methylococcales</taxon>
        <taxon>Methylococcaceae</taxon>
        <taxon>Methylobacter</taxon>
    </lineage>
</organism>
<proteinExistence type="predicted"/>
<dbReference type="InterPro" id="IPR025246">
    <property type="entry name" value="IS30-like_HTH"/>
</dbReference>